<protein>
    <submittedName>
        <fullName evidence="1">Uncharacterized protein</fullName>
    </submittedName>
</protein>
<name>A0AAU8CIU6_9HYPH</name>
<sequence>MTSQFHIFAKAVEARFRAISGGELYVVDAVDLFDTYLASFPAGSNPLFRERTEHDCSCCKNFIRNIGNVVAIKDNTVMTVWDVADLPHPYDVVAKALADTVRQLPIKSIFRTKEGKFGAEHTHELRDGGTHRWSHFFCDVPSKQRTNSPEEARGRINTSIGVFRRGLVELTAEALDTVIELIDSNAIYRGAEFKPAVTEFRTLHQNYQTAPDKEVFIWNNIGSRAALFRNTVIGTLVVDLSTGEELDRAVRSFETKVAPMNYKRPTALITQKMIDDGLAKLRSLGLESAVQRRFAKLSDVSVNNVLFVDNSVKGQMKDGLEGLLADAVKPAKVDTARVTDISMDDFLEQIVPQATSIDLLLQNKHLSNFMSITTGDGGLFKWDNGFAWSYDGDAADSIKQRVKRAGGNVDANLRVSLAWTNYDDLDLHVIEPNGTHIYYGNRLGKLDVDMNAGGGSSREPVENIVWNDRLQNGRYHVSVNNFCKRETIDVGFTLEVEFRGAIQQFSYARAVGGRETIDSLALIIANGELVGIEVGKGLIAGSASQDKWGVSTETLVPVNTLMASPNHWDGQGVGNKHWFFILKDCLNPAPARGIYNEFLKSELDPHRKVFEVLGSKTKAPVAAEQLSGVGFSSTRQDEATVVVKGNRLNKAFNIRF</sequence>
<dbReference type="Gene3D" id="2.60.120.380">
    <property type="match status" value="1"/>
</dbReference>
<organism evidence="1">
    <name type="scientific">Mesorhizobium sp. WSM2240</name>
    <dbReference type="NCBI Taxonomy" id="3228851"/>
    <lineage>
        <taxon>Bacteria</taxon>
        <taxon>Pseudomonadati</taxon>
        <taxon>Pseudomonadota</taxon>
        <taxon>Alphaproteobacteria</taxon>
        <taxon>Hyphomicrobiales</taxon>
        <taxon>Phyllobacteriaceae</taxon>
        <taxon>Mesorhizobium</taxon>
    </lineage>
</organism>
<dbReference type="EMBL" id="CP159253">
    <property type="protein sequence ID" value="XCG46753.1"/>
    <property type="molecule type" value="Genomic_DNA"/>
</dbReference>
<proteinExistence type="predicted"/>
<dbReference type="AlphaFoldDB" id="A0AAU8CIU6"/>
<dbReference type="RefSeq" id="WP_353645709.1">
    <property type="nucleotide sequence ID" value="NZ_CP159253.1"/>
</dbReference>
<reference evidence="1" key="1">
    <citation type="submission" date="2024-06" db="EMBL/GenBank/DDBJ databases">
        <title>Mesorhizobium karijinii sp. nov., a symbiont of the iconic Swainsona formosa from arid Australia.</title>
        <authorList>
            <person name="Hill Y.J."/>
            <person name="Watkin E.L.J."/>
            <person name="O'Hara G.W."/>
            <person name="Terpolilli J."/>
            <person name="Tye M.L."/>
            <person name="Kohlmeier M.G."/>
        </authorList>
    </citation>
    <scope>NUCLEOTIDE SEQUENCE</scope>
    <source>
        <strain evidence="1">WSM2240</strain>
    </source>
</reference>
<evidence type="ECO:0000313" key="1">
    <source>
        <dbReference type="EMBL" id="XCG46753.1"/>
    </source>
</evidence>
<gene>
    <name evidence="1" type="ORF">ABVK50_15640</name>
</gene>
<accession>A0AAU8CIU6</accession>